<evidence type="ECO:0000313" key="2">
    <source>
        <dbReference type="EMBL" id="VDK41523.1"/>
    </source>
</evidence>
<evidence type="ECO:0000313" key="3">
    <source>
        <dbReference type="Proteomes" id="UP000267096"/>
    </source>
</evidence>
<dbReference type="EMBL" id="UYRR01026387">
    <property type="protein sequence ID" value="VDK36379.1"/>
    <property type="molecule type" value="Genomic_DNA"/>
</dbReference>
<proteinExistence type="predicted"/>
<dbReference type="AlphaFoldDB" id="A0A3P6PJZ9"/>
<evidence type="ECO:0000313" key="1">
    <source>
        <dbReference type="EMBL" id="VDK36379.1"/>
    </source>
</evidence>
<dbReference type="EMBL" id="UYRR01030790">
    <property type="protein sequence ID" value="VDK41523.1"/>
    <property type="molecule type" value="Genomic_DNA"/>
</dbReference>
<protein>
    <submittedName>
        <fullName evidence="1">Uncharacterized protein</fullName>
    </submittedName>
</protein>
<sequence>MLVYPMTSIITIIIRIKTGPHRLKCLVRVPQTVMLRVQRMQRMLATRPMRPVSHQHQQWFHAALGIDQRHTMALSNVIIARRNGPIKHL</sequence>
<reference evidence="1 3" key="1">
    <citation type="submission" date="2018-11" db="EMBL/GenBank/DDBJ databases">
        <authorList>
            <consortium name="Pathogen Informatics"/>
        </authorList>
    </citation>
    <scope>NUCLEOTIDE SEQUENCE [LARGE SCALE GENOMIC DNA]</scope>
</reference>
<gene>
    <name evidence="1" type="ORF">ASIM_LOCUS9046</name>
    <name evidence="2" type="ORF">ASIM_LOCUS9722</name>
</gene>
<accession>A0A3P6PJZ9</accession>
<keyword evidence="3" id="KW-1185">Reference proteome</keyword>
<name>A0A3P6PJZ9_ANISI</name>
<organism evidence="1 3">
    <name type="scientific">Anisakis simplex</name>
    <name type="common">Herring worm</name>
    <dbReference type="NCBI Taxonomy" id="6269"/>
    <lineage>
        <taxon>Eukaryota</taxon>
        <taxon>Metazoa</taxon>
        <taxon>Ecdysozoa</taxon>
        <taxon>Nematoda</taxon>
        <taxon>Chromadorea</taxon>
        <taxon>Rhabditida</taxon>
        <taxon>Spirurina</taxon>
        <taxon>Ascaridomorpha</taxon>
        <taxon>Ascaridoidea</taxon>
        <taxon>Anisakidae</taxon>
        <taxon>Anisakis</taxon>
        <taxon>Anisakis simplex complex</taxon>
    </lineage>
</organism>
<dbReference type="Proteomes" id="UP000267096">
    <property type="component" value="Unassembled WGS sequence"/>
</dbReference>